<evidence type="ECO:0000313" key="1">
    <source>
        <dbReference type="EMBL" id="MPC21560.1"/>
    </source>
</evidence>
<dbReference type="AlphaFoldDB" id="A0A5B7DJH7"/>
<proteinExistence type="predicted"/>
<sequence>MKQITICCFLSQTGARRLSHSHPAPPNSSAAGSDKTQDMLAVVVCLPHAMHILFYHESHTDRSYTRRKDTRDMSYIFMI</sequence>
<accession>A0A5B7DJH7</accession>
<comment type="caution">
    <text evidence="1">The sequence shown here is derived from an EMBL/GenBank/DDBJ whole genome shotgun (WGS) entry which is preliminary data.</text>
</comment>
<dbReference type="Proteomes" id="UP000324222">
    <property type="component" value="Unassembled WGS sequence"/>
</dbReference>
<dbReference type="EMBL" id="VSRR010000989">
    <property type="protein sequence ID" value="MPC21560.1"/>
    <property type="molecule type" value="Genomic_DNA"/>
</dbReference>
<protein>
    <submittedName>
        <fullName evidence="1">Uncharacterized protein</fullName>
    </submittedName>
</protein>
<reference evidence="1 2" key="1">
    <citation type="submission" date="2019-05" db="EMBL/GenBank/DDBJ databases">
        <title>Another draft genome of Portunus trituberculatus and its Hox gene families provides insights of decapod evolution.</title>
        <authorList>
            <person name="Jeong J.-H."/>
            <person name="Song I."/>
            <person name="Kim S."/>
            <person name="Choi T."/>
            <person name="Kim D."/>
            <person name="Ryu S."/>
            <person name="Kim W."/>
        </authorList>
    </citation>
    <scope>NUCLEOTIDE SEQUENCE [LARGE SCALE GENOMIC DNA]</scope>
    <source>
        <tissue evidence="1">Muscle</tissue>
    </source>
</reference>
<keyword evidence="2" id="KW-1185">Reference proteome</keyword>
<gene>
    <name evidence="1" type="ORF">E2C01_014548</name>
</gene>
<organism evidence="1 2">
    <name type="scientific">Portunus trituberculatus</name>
    <name type="common">Swimming crab</name>
    <name type="synonym">Neptunus trituberculatus</name>
    <dbReference type="NCBI Taxonomy" id="210409"/>
    <lineage>
        <taxon>Eukaryota</taxon>
        <taxon>Metazoa</taxon>
        <taxon>Ecdysozoa</taxon>
        <taxon>Arthropoda</taxon>
        <taxon>Crustacea</taxon>
        <taxon>Multicrustacea</taxon>
        <taxon>Malacostraca</taxon>
        <taxon>Eumalacostraca</taxon>
        <taxon>Eucarida</taxon>
        <taxon>Decapoda</taxon>
        <taxon>Pleocyemata</taxon>
        <taxon>Brachyura</taxon>
        <taxon>Eubrachyura</taxon>
        <taxon>Portunoidea</taxon>
        <taxon>Portunidae</taxon>
        <taxon>Portuninae</taxon>
        <taxon>Portunus</taxon>
    </lineage>
</organism>
<name>A0A5B7DJH7_PORTR</name>
<evidence type="ECO:0000313" key="2">
    <source>
        <dbReference type="Proteomes" id="UP000324222"/>
    </source>
</evidence>